<dbReference type="Proteomes" id="UP000271974">
    <property type="component" value="Unassembled WGS sequence"/>
</dbReference>
<keyword evidence="2" id="KW-0472">Membrane</keyword>
<dbReference type="EMBL" id="RQTK01001131">
    <property type="protein sequence ID" value="RUS72003.1"/>
    <property type="molecule type" value="Genomic_DNA"/>
</dbReference>
<name>A0A3S0ZCT2_ELYCH</name>
<gene>
    <name evidence="3" type="ORF">EGW08_020238</name>
</gene>
<evidence type="ECO:0000256" key="1">
    <source>
        <dbReference type="SAM" id="MobiDB-lite"/>
    </source>
</evidence>
<keyword evidence="2" id="KW-0812">Transmembrane</keyword>
<keyword evidence="2" id="KW-1133">Transmembrane helix</keyword>
<accession>A0A3S0ZCT2</accession>
<reference evidence="3 4" key="1">
    <citation type="submission" date="2019-01" db="EMBL/GenBank/DDBJ databases">
        <title>A draft genome assembly of the solar-powered sea slug Elysia chlorotica.</title>
        <authorList>
            <person name="Cai H."/>
            <person name="Li Q."/>
            <person name="Fang X."/>
            <person name="Li J."/>
            <person name="Curtis N.E."/>
            <person name="Altenburger A."/>
            <person name="Shibata T."/>
            <person name="Feng M."/>
            <person name="Maeda T."/>
            <person name="Schwartz J.A."/>
            <person name="Shigenobu S."/>
            <person name="Lundholm N."/>
            <person name="Nishiyama T."/>
            <person name="Yang H."/>
            <person name="Hasebe M."/>
            <person name="Li S."/>
            <person name="Pierce S.K."/>
            <person name="Wang J."/>
        </authorList>
    </citation>
    <scope>NUCLEOTIDE SEQUENCE [LARGE SCALE GENOMIC DNA]</scope>
    <source>
        <strain evidence="3">EC2010</strain>
        <tissue evidence="3">Whole organism of an adult</tissue>
    </source>
</reference>
<comment type="caution">
    <text evidence="3">The sequence shown here is derived from an EMBL/GenBank/DDBJ whole genome shotgun (WGS) entry which is preliminary data.</text>
</comment>
<protein>
    <submittedName>
        <fullName evidence="3">Uncharacterized protein</fullName>
    </submittedName>
</protein>
<evidence type="ECO:0000256" key="2">
    <source>
        <dbReference type="SAM" id="Phobius"/>
    </source>
</evidence>
<feature type="transmembrane region" description="Helical" evidence="2">
    <location>
        <begin position="111"/>
        <end position="128"/>
    </location>
</feature>
<feature type="region of interest" description="Disordered" evidence="1">
    <location>
        <begin position="1"/>
        <end position="53"/>
    </location>
</feature>
<evidence type="ECO:0000313" key="3">
    <source>
        <dbReference type="EMBL" id="RUS72003.1"/>
    </source>
</evidence>
<keyword evidence="4" id="KW-1185">Reference proteome</keyword>
<organism evidence="3 4">
    <name type="scientific">Elysia chlorotica</name>
    <name type="common">Eastern emerald elysia</name>
    <name type="synonym">Sea slug</name>
    <dbReference type="NCBI Taxonomy" id="188477"/>
    <lineage>
        <taxon>Eukaryota</taxon>
        <taxon>Metazoa</taxon>
        <taxon>Spiralia</taxon>
        <taxon>Lophotrochozoa</taxon>
        <taxon>Mollusca</taxon>
        <taxon>Gastropoda</taxon>
        <taxon>Heterobranchia</taxon>
        <taxon>Euthyneura</taxon>
        <taxon>Panpulmonata</taxon>
        <taxon>Sacoglossa</taxon>
        <taxon>Placobranchoidea</taxon>
        <taxon>Plakobranchidae</taxon>
        <taxon>Elysia</taxon>
    </lineage>
</organism>
<proteinExistence type="predicted"/>
<evidence type="ECO:0000313" key="4">
    <source>
        <dbReference type="Proteomes" id="UP000271974"/>
    </source>
</evidence>
<feature type="compositionally biased region" description="Pro residues" evidence="1">
    <location>
        <begin position="27"/>
        <end position="53"/>
    </location>
</feature>
<dbReference type="AlphaFoldDB" id="A0A3S0ZCT2"/>
<sequence length="129" mass="13640">MEKTPPPYATVDQGTPAGHATGYDQYPAPPQAGYAPPPPGYAQPPPAGYAPPPAGYAPPPAGYAPPPQGYYPPPAQQQMSSNVVVVNSGQPASNTVIIQEKGVNHCLHCCISIFFFPWIIVWIILCITN</sequence>